<dbReference type="SUPFAM" id="SSF48076">
    <property type="entry name" value="LigA subunit of an aromatic-ring-opening dioxygenase LigAB"/>
    <property type="match status" value="1"/>
</dbReference>
<organism evidence="1 2">
    <name type="scientific">Saccharothrix australiensis</name>
    <dbReference type="NCBI Taxonomy" id="2072"/>
    <lineage>
        <taxon>Bacteria</taxon>
        <taxon>Bacillati</taxon>
        <taxon>Actinomycetota</taxon>
        <taxon>Actinomycetes</taxon>
        <taxon>Pseudonocardiales</taxon>
        <taxon>Pseudonocardiaceae</taxon>
        <taxon>Saccharothrix</taxon>
    </lineage>
</organism>
<accession>A0A495VW73</accession>
<sequence>MSAALATFMEELALDPVRRRAFQADRHAVLAESDLDDEQRAVLAGGDIGAINALLSQEHPDPVQRSTRGALALVVLVVATPEQ</sequence>
<comment type="caution">
    <text evidence="1">The sequence shown here is derived from an EMBL/GenBank/DDBJ whole genome shotgun (WGS) entry which is preliminary data.</text>
</comment>
<evidence type="ECO:0008006" key="3">
    <source>
        <dbReference type="Google" id="ProtNLM"/>
    </source>
</evidence>
<dbReference type="AlphaFoldDB" id="A0A495VW73"/>
<dbReference type="InterPro" id="IPR036622">
    <property type="entry name" value="LigA_sf"/>
</dbReference>
<protein>
    <recommendedName>
        <fullName evidence="3">Extradiol ring-cleavage dioxygenase LigAB LigA subunit domain-containing protein</fullName>
    </recommendedName>
</protein>
<gene>
    <name evidence="1" type="ORF">C8E97_2194</name>
</gene>
<keyword evidence="2" id="KW-1185">Reference proteome</keyword>
<evidence type="ECO:0000313" key="2">
    <source>
        <dbReference type="Proteomes" id="UP000282084"/>
    </source>
</evidence>
<reference evidence="1 2" key="1">
    <citation type="submission" date="2018-10" db="EMBL/GenBank/DDBJ databases">
        <title>Sequencing the genomes of 1000 actinobacteria strains.</title>
        <authorList>
            <person name="Klenk H.-P."/>
        </authorList>
    </citation>
    <scope>NUCLEOTIDE SEQUENCE [LARGE SCALE GENOMIC DNA]</scope>
    <source>
        <strain evidence="1 2">DSM 43800</strain>
    </source>
</reference>
<evidence type="ECO:0000313" key="1">
    <source>
        <dbReference type="EMBL" id="RKT53622.1"/>
    </source>
</evidence>
<proteinExistence type="predicted"/>
<name>A0A495VW73_9PSEU</name>
<dbReference type="EMBL" id="RBXO01000001">
    <property type="protein sequence ID" value="RKT53622.1"/>
    <property type="molecule type" value="Genomic_DNA"/>
</dbReference>
<dbReference type="Proteomes" id="UP000282084">
    <property type="component" value="Unassembled WGS sequence"/>
</dbReference>
<dbReference type="RefSeq" id="WP_170211750.1">
    <property type="nucleotide sequence ID" value="NZ_RBXO01000001.1"/>
</dbReference>
<dbReference type="Gene3D" id="1.10.700.10">
    <property type="entry name" value="Dioxygenase LigAB, LigA subunit"/>
    <property type="match status" value="1"/>
</dbReference>